<accession>A0AAE3VU06</accession>
<evidence type="ECO:0000313" key="3">
    <source>
        <dbReference type="Proteomes" id="UP001229244"/>
    </source>
</evidence>
<gene>
    <name evidence="2" type="ORF">J2S73_004265</name>
</gene>
<dbReference type="EMBL" id="JAUSUL010000008">
    <property type="protein sequence ID" value="MDQ0317778.1"/>
    <property type="molecule type" value="Genomic_DNA"/>
</dbReference>
<proteinExistence type="predicted"/>
<dbReference type="AlphaFoldDB" id="A0AAE3VU06"/>
<organism evidence="2 3">
    <name type="scientific">Amorphus orientalis</name>
    <dbReference type="NCBI Taxonomy" id="649198"/>
    <lineage>
        <taxon>Bacteria</taxon>
        <taxon>Pseudomonadati</taxon>
        <taxon>Pseudomonadota</taxon>
        <taxon>Alphaproteobacteria</taxon>
        <taxon>Hyphomicrobiales</taxon>
        <taxon>Amorphaceae</taxon>
        <taxon>Amorphus</taxon>
    </lineage>
</organism>
<dbReference type="InterPro" id="IPR021229">
    <property type="entry name" value="DUF2800"/>
</dbReference>
<dbReference type="RefSeq" id="WP_306887705.1">
    <property type="nucleotide sequence ID" value="NZ_JAUSUL010000008.1"/>
</dbReference>
<dbReference type="Pfam" id="PF10926">
    <property type="entry name" value="DUF2800"/>
    <property type="match status" value="1"/>
</dbReference>
<keyword evidence="3" id="KW-1185">Reference proteome</keyword>
<protein>
    <submittedName>
        <fullName evidence="2">Uncharacterized protein</fullName>
    </submittedName>
</protein>
<feature type="compositionally biased region" description="Basic and acidic residues" evidence="1">
    <location>
        <begin position="305"/>
        <end position="316"/>
    </location>
</feature>
<comment type="caution">
    <text evidence="2">The sequence shown here is derived from an EMBL/GenBank/DDBJ whole genome shotgun (WGS) entry which is preliminary data.</text>
</comment>
<name>A0AAE3VU06_9HYPH</name>
<evidence type="ECO:0000256" key="1">
    <source>
        <dbReference type="SAM" id="MobiDB-lite"/>
    </source>
</evidence>
<feature type="region of interest" description="Disordered" evidence="1">
    <location>
        <begin position="356"/>
        <end position="380"/>
    </location>
</feature>
<feature type="region of interest" description="Disordered" evidence="1">
    <location>
        <begin position="293"/>
        <end position="316"/>
    </location>
</feature>
<reference evidence="2" key="1">
    <citation type="submission" date="2023-07" db="EMBL/GenBank/DDBJ databases">
        <title>Genomic Encyclopedia of Type Strains, Phase IV (KMG-IV): sequencing the most valuable type-strain genomes for metagenomic binning, comparative biology and taxonomic classification.</title>
        <authorList>
            <person name="Goeker M."/>
        </authorList>
    </citation>
    <scope>NUCLEOTIDE SEQUENCE</scope>
    <source>
        <strain evidence="2">DSM 21202</strain>
    </source>
</reference>
<sequence length="389" mass="44817">MAEKPHARLAPSSASIWGHCALAPNMEEEHGYDDRTEANSEGDVFHDIMEKCLVKERDPYSFVGKTFTRGEFEIEIDEAAAEMIAEGIDRVEDIPGKLFVEKRVKLDRWMPGQFGTLDIGIIGRRRITIWDNKFGRVPVSPVMNFQLQLYALGFWDQIARHMTSVTDFRLIVWQPRVPNGGGIWDTTLEDLLEFGVQMKFAAEATEARNPKATPGPWCLYCPGAKARKCEAHDEHMLRTIIDDFDNLDHDVAHDLPPKPFHLMPPEQRRYLLENKPLIDRWFQRLEAEAMEDARMGRPTPGQKLVEGRRPPRKWRAQERAQKRLVRLLGEDDAFTRKLKSPAQVEKELPPRIWERLSDEIETGEPKPTLVPEHDSRPAITPLIDLFDDE</sequence>
<evidence type="ECO:0000313" key="2">
    <source>
        <dbReference type="EMBL" id="MDQ0317778.1"/>
    </source>
</evidence>
<dbReference type="Proteomes" id="UP001229244">
    <property type="component" value="Unassembled WGS sequence"/>
</dbReference>